<dbReference type="Proteomes" id="UP000445144">
    <property type="component" value="Unassembled WGS sequence"/>
</dbReference>
<proteinExistence type="predicted"/>
<evidence type="ECO:0000313" key="1">
    <source>
        <dbReference type="EMBL" id="CAA7195126.1"/>
    </source>
</evidence>
<dbReference type="AlphaFoldDB" id="A0A6N4X6E0"/>
<accession>A0A6N4X6E0</accession>
<organism evidence="1 2">
    <name type="scientific">Chryseobacterium potabilaquae</name>
    <dbReference type="NCBI Taxonomy" id="2675057"/>
    <lineage>
        <taxon>Bacteria</taxon>
        <taxon>Pseudomonadati</taxon>
        <taxon>Bacteroidota</taxon>
        <taxon>Flavobacteriia</taxon>
        <taxon>Flavobacteriales</taxon>
        <taxon>Weeksellaceae</taxon>
        <taxon>Chryseobacterium group</taxon>
        <taxon>Chryseobacterium</taxon>
    </lineage>
</organism>
<dbReference type="EMBL" id="CACVBR010000008">
    <property type="protein sequence ID" value="CAA7195126.1"/>
    <property type="molecule type" value="Genomic_DNA"/>
</dbReference>
<gene>
    <name evidence="1" type="ORF">CHRY9293_01371</name>
</gene>
<reference evidence="1 2" key="1">
    <citation type="submission" date="2020-01" db="EMBL/GenBank/DDBJ databases">
        <authorList>
            <person name="Rodrigo-Torres L."/>
            <person name="Arahal R. D."/>
            <person name="Lucena T."/>
        </authorList>
    </citation>
    <scope>NUCLEOTIDE SEQUENCE [LARGE SCALE GENOMIC DNA]</scope>
    <source>
        <strain evidence="1 2">CECT 9293</strain>
    </source>
</reference>
<protein>
    <submittedName>
        <fullName evidence="1">Uncharacterized protein</fullName>
    </submittedName>
</protein>
<evidence type="ECO:0000313" key="2">
    <source>
        <dbReference type="Proteomes" id="UP000445144"/>
    </source>
</evidence>
<name>A0A6N4X6E0_9FLAO</name>
<keyword evidence="2" id="KW-1185">Reference proteome</keyword>
<sequence length="58" mass="6881">MAIYIIEFQFYCGYSNIVFIKSLGKGNIRRRQNSAFYFFNIILPFGRHNLPFGKIKLD</sequence>